<feature type="region of interest" description="Disordered" evidence="9">
    <location>
        <begin position="237"/>
        <end position="311"/>
    </location>
</feature>
<dbReference type="AlphaFoldDB" id="A0AA88NXR5"/>
<dbReference type="Proteomes" id="UP001187315">
    <property type="component" value="Unassembled WGS sequence"/>
</dbReference>
<evidence type="ECO:0000256" key="7">
    <source>
        <dbReference type="PROSITE-ProRule" id="PRU00401"/>
    </source>
</evidence>
<evidence type="ECO:0000313" key="12">
    <source>
        <dbReference type="Proteomes" id="UP001187315"/>
    </source>
</evidence>
<evidence type="ECO:0000256" key="2">
    <source>
        <dbReference type="ARBA" id="ARBA00022737"/>
    </source>
</evidence>
<evidence type="ECO:0000256" key="3">
    <source>
        <dbReference type="ARBA" id="ARBA00023015"/>
    </source>
</evidence>
<reference evidence="11" key="1">
    <citation type="submission" date="2023-08" db="EMBL/GenBank/DDBJ databases">
        <title>Pelteobagrus vachellii genome.</title>
        <authorList>
            <person name="Liu H."/>
        </authorList>
    </citation>
    <scope>NUCLEOTIDE SEQUENCE</scope>
    <source>
        <strain evidence="11">PRFRI_2022a</strain>
        <tissue evidence="11">Muscle</tissue>
    </source>
</reference>
<keyword evidence="2" id="KW-0677">Repeat</keyword>
<dbReference type="Pfam" id="PF02755">
    <property type="entry name" value="RPEL"/>
    <property type="match status" value="2"/>
</dbReference>
<dbReference type="GO" id="GO:0045944">
    <property type="term" value="P:positive regulation of transcription by RNA polymerase II"/>
    <property type="evidence" value="ECO:0007669"/>
    <property type="project" value="TreeGrafter"/>
</dbReference>
<dbReference type="EMBL" id="JAVHJS010000002">
    <property type="protein sequence ID" value="KAK2866322.1"/>
    <property type="molecule type" value="Genomic_DNA"/>
</dbReference>
<feature type="repeat" description="RPEL" evidence="7">
    <location>
        <begin position="133"/>
        <end position="158"/>
    </location>
</feature>
<dbReference type="SMART" id="SM00707">
    <property type="entry name" value="RPEL"/>
    <property type="match status" value="3"/>
</dbReference>
<dbReference type="PROSITE" id="PS51073">
    <property type="entry name" value="RPEL"/>
    <property type="match status" value="3"/>
</dbReference>
<feature type="region of interest" description="Disordered" evidence="9">
    <location>
        <begin position="921"/>
        <end position="949"/>
    </location>
</feature>
<feature type="repeat" description="RPEL" evidence="7">
    <location>
        <begin position="89"/>
        <end position="114"/>
    </location>
</feature>
<proteinExistence type="predicted"/>
<accession>A0AA88NXR5</accession>
<dbReference type="FunFam" id="1.10.720.30:FF:000002">
    <property type="entry name" value="Myocardin related transcription factor A"/>
    <property type="match status" value="1"/>
</dbReference>
<dbReference type="PANTHER" id="PTHR22793">
    <property type="entry name" value="MYOCARDIN-RELATED TRANSCRIPTION FACTOR-RELATED"/>
    <property type="match status" value="1"/>
</dbReference>
<dbReference type="SMART" id="SM00513">
    <property type="entry name" value="SAP"/>
    <property type="match status" value="1"/>
</dbReference>
<dbReference type="Pfam" id="PF02037">
    <property type="entry name" value="SAP"/>
    <property type="match status" value="1"/>
</dbReference>
<evidence type="ECO:0000256" key="1">
    <source>
        <dbReference type="ARBA" id="ARBA00004123"/>
    </source>
</evidence>
<feature type="coiled-coil region" evidence="8">
    <location>
        <begin position="519"/>
        <end position="556"/>
    </location>
</feature>
<protein>
    <recommendedName>
        <fullName evidence="10">SAP domain-containing protein</fullName>
    </recommendedName>
</protein>
<feature type="compositionally biased region" description="Low complexity" evidence="9">
    <location>
        <begin position="29"/>
        <end position="40"/>
    </location>
</feature>
<dbReference type="InterPro" id="IPR036361">
    <property type="entry name" value="SAP_dom_sf"/>
</dbReference>
<dbReference type="GO" id="GO:0003713">
    <property type="term" value="F:transcription coactivator activity"/>
    <property type="evidence" value="ECO:0007669"/>
    <property type="project" value="UniProtKB-ARBA"/>
</dbReference>
<dbReference type="GO" id="GO:0051145">
    <property type="term" value="P:smooth muscle cell differentiation"/>
    <property type="evidence" value="ECO:0007669"/>
    <property type="project" value="TreeGrafter"/>
</dbReference>
<dbReference type="Gene3D" id="6.10.140.2040">
    <property type="match status" value="1"/>
</dbReference>
<evidence type="ECO:0000259" key="10">
    <source>
        <dbReference type="PROSITE" id="PS50800"/>
    </source>
</evidence>
<feature type="region of interest" description="Disordered" evidence="9">
    <location>
        <begin position="1"/>
        <end position="41"/>
    </location>
</feature>
<feature type="compositionally biased region" description="Pro residues" evidence="9">
    <location>
        <begin position="245"/>
        <end position="255"/>
    </location>
</feature>
<organism evidence="11 12">
    <name type="scientific">Tachysurus vachellii</name>
    <name type="common">Darkbarbel catfish</name>
    <name type="synonym">Pelteobagrus vachellii</name>
    <dbReference type="NCBI Taxonomy" id="175792"/>
    <lineage>
        <taxon>Eukaryota</taxon>
        <taxon>Metazoa</taxon>
        <taxon>Chordata</taxon>
        <taxon>Craniata</taxon>
        <taxon>Vertebrata</taxon>
        <taxon>Euteleostomi</taxon>
        <taxon>Actinopterygii</taxon>
        <taxon>Neopterygii</taxon>
        <taxon>Teleostei</taxon>
        <taxon>Ostariophysi</taxon>
        <taxon>Siluriformes</taxon>
        <taxon>Bagridae</taxon>
        <taxon>Tachysurus</taxon>
    </lineage>
</organism>
<sequence length="990" mass="108140">MNAQGEAGAGGILAASPQSEAVTHEMEELSLQPSQNLPPLNERKNVLQLRLQQRRTREQLVDQGIMPPLKSPAAFHEQIRSLERARTENFLKHKIRSRPERSELVRMHILQETVAEPSLQATQLKLKRARLADDLNEKIAQRPGPMELVEKNILPVASSVKEAIIDGQMHYPKTQEFDEDSGDAFSPEQPGSQESHGSVPSPAESKVIEASSPLPNNFIQHCTPVAQVTGDFFKPYSTSEHAVSPPAPQPQPVITPPSRSVLPLIKQSQPKSAGDKSRSKKNKEAKPRVKKLKYHQYIPPDQKQEPSEAPMDSAYARLLQQQQLFLQLQILSQQQQQHYNYQTILPAPLKPVIEVQNTSATVAINSAQSLPASIVVSLPPAAPVRTNNTLSNRRAGTLPANLEEMKVAELKMELKLRGLPVSGTKTDLIERLKPYQESSVSIPNTTLNTQTCSTSMEVSSTTKCLSPAQHPPESQSHTPPVSPVCSEVHNKEDAMESQLETQCQSSSSGLLVAIPEEQDRRLHEKERQIEELLKKLEREQRLVEELKMQLEVEKRSGQSSVSIESNNSISQAASLVTVKTESPVIPNCTLAQHHTPSVVKLEKSHAASVTATPLPQFFISHQGMSQVIGQPQTLLTAQHTGTQILLPVSLPNNTTTIQLTNTNVKLQTVLQAAVSPQGQGPIQSTQLHSAKTENTSPQPVNHNNIVQALPMCSTGGSDFQFGVSERQTGLEMPRCFLSSSPENTLTAQTSPVLSSLPNGPLNKSPSQVSPAFILPSAFSHPPKGREPPRYEDAVKQTRSLQAAAITQLSTATSQQMDDLFDILIESGEITPFSQEPSVPKLMPVTASITTLPVNTALSRPPAQVQMAPPPALLVEPMASLASLASDNQLEALLEGTLGGETETEHRTLGLLEELQSQLLDQPHSPMDTSELSFNEPTAPLSSSSSFSLQDTGMDSMEWLDLTMPRPNGPLDPLGIGSDFLDAHDLQLHWD</sequence>
<keyword evidence="4 8" id="KW-0175">Coiled coil</keyword>
<dbReference type="Gene3D" id="1.10.720.30">
    <property type="entry name" value="SAP domain"/>
    <property type="match status" value="1"/>
</dbReference>
<comment type="caution">
    <text evidence="11">The sequence shown here is derived from an EMBL/GenBank/DDBJ whole genome shotgun (WGS) entry which is preliminary data.</text>
</comment>
<gene>
    <name evidence="11" type="ORF">Q7C36_002378</name>
</gene>
<dbReference type="PROSITE" id="PS50800">
    <property type="entry name" value="SAP"/>
    <property type="match status" value="1"/>
</dbReference>
<feature type="repeat" description="RPEL" evidence="7">
    <location>
        <begin position="45"/>
        <end position="70"/>
    </location>
</feature>
<feature type="region of interest" description="Disordered" evidence="9">
    <location>
        <begin position="174"/>
        <end position="206"/>
    </location>
</feature>
<dbReference type="PANTHER" id="PTHR22793:SF5">
    <property type="entry name" value="MYOCARDIN-RELATED TRANSCRIPTION FACTOR B"/>
    <property type="match status" value="1"/>
</dbReference>
<feature type="compositionally biased region" description="Basic and acidic residues" evidence="9">
    <location>
        <begin position="273"/>
        <end position="287"/>
    </location>
</feature>
<dbReference type="SUPFAM" id="SSF68906">
    <property type="entry name" value="SAP domain"/>
    <property type="match status" value="1"/>
</dbReference>
<dbReference type="Gene3D" id="6.10.150.10">
    <property type="match status" value="1"/>
</dbReference>
<evidence type="ECO:0000256" key="8">
    <source>
        <dbReference type="SAM" id="Coils"/>
    </source>
</evidence>
<evidence type="ECO:0000256" key="5">
    <source>
        <dbReference type="ARBA" id="ARBA00023163"/>
    </source>
</evidence>
<keyword evidence="5" id="KW-0804">Transcription</keyword>
<dbReference type="InterPro" id="IPR043451">
    <property type="entry name" value="Myocardin-like"/>
</dbReference>
<feature type="region of interest" description="Disordered" evidence="9">
    <location>
        <begin position="463"/>
        <end position="485"/>
    </location>
</feature>
<evidence type="ECO:0000313" key="11">
    <source>
        <dbReference type="EMBL" id="KAK2866322.1"/>
    </source>
</evidence>
<feature type="domain" description="SAP" evidence="10">
    <location>
        <begin position="402"/>
        <end position="436"/>
    </location>
</feature>
<comment type="subcellular location">
    <subcellularLocation>
        <location evidence="1">Nucleus</location>
    </subcellularLocation>
</comment>
<keyword evidence="6" id="KW-0539">Nucleus</keyword>
<evidence type="ECO:0000256" key="6">
    <source>
        <dbReference type="ARBA" id="ARBA00023242"/>
    </source>
</evidence>
<evidence type="ECO:0000256" key="4">
    <source>
        <dbReference type="ARBA" id="ARBA00023054"/>
    </source>
</evidence>
<keyword evidence="3" id="KW-0805">Transcription regulation</keyword>
<feature type="compositionally biased region" description="Polar residues" evidence="9">
    <location>
        <begin position="189"/>
        <end position="198"/>
    </location>
</feature>
<evidence type="ECO:0000256" key="9">
    <source>
        <dbReference type="SAM" id="MobiDB-lite"/>
    </source>
</evidence>
<name>A0AA88NXR5_TACVA</name>
<feature type="compositionally biased region" description="Polar residues" evidence="9">
    <location>
        <begin position="926"/>
        <end position="935"/>
    </location>
</feature>
<dbReference type="GO" id="GO:0005634">
    <property type="term" value="C:nucleus"/>
    <property type="evidence" value="ECO:0007669"/>
    <property type="project" value="UniProtKB-SubCell"/>
</dbReference>
<dbReference type="InterPro" id="IPR004018">
    <property type="entry name" value="RPEL_repeat"/>
</dbReference>
<keyword evidence="12" id="KW-1185">Reference proteome</keyword>
<dbReference type="InterPro" id="IPR003034">
    <property type="entry name" value="SAP_dom"/>
</dbReference>